<protein>
    <submittedName>
        <fullName evidence="2">Uncharacterized protein</fullName>
    </submittedName>
</protein>
<organism evidence="2 3">
    <name type="scientific">Clostridium chauvoei JF4335</name>
    <dbReference type="NCBI Taxonomy" id="1351755"/>
    <lineage>
        <taxon>Bacteria</taxon>
        <taxon>Bacillati</taxon>
        <taxon>Bacillota</taxon>
        <taxon>Clostridia</taxon>
        <taxon>Eubacteriales</taxon>
        <taxon>Clostridiaceae</taxon>
        <taxon>Clostridium</taxon>
    </lineage>
</organism>
<keyword evidence="3" id="KW-1185">Reference proteome</keyword>
<dbReference type="AlphaFoldDB" id="A0A1U6JGU3"/>
<feature type="transmembrane region" description="Helical" evidence="1">
    <location>
        <begin position="10"/>
        <end position="28"/>
    </location>
</feature>
<keyword evidence="1" id="KW-1133">Transmembrane helix</keyword>
<evidence type="ECO:0000313" key="2">
    <source>
        <dbReference type="EMBL" id="SLK19313.1"/>
    </source>
</evidence>
<name>A0A1U6JGU3_9CLOT</name>
<reference evidence="3" key="1">
    <citation type="submission" date="2017-03" db="EMBL/GenBank/DDBJ databases">
        <authorList>
            <person name="Falquet L."/>
            <person name="Falquet L."/>
        </authorList>
    </citation>
    <scope>NUCLEOTIDE SEQUENCE [LARGE SCALE GENOMIC DNA]</scope>
</reference>
<dbReference type="Proteomes" id="UP000190476">
    <property type="component" value="Chromosome I"/>
</dbReference>
<sequence length="29" mass="3244">MDNNNKESKILKLSVISTMFFAVLGVTWG</sequence>
<evidence type="ECO:0000256" key="1">
    <source>
        <dbReference type="SAM" id="Phobius"/>
    </source>
</evidence>
<accession>A0A1U6JGU3</accession>
<proteinExistence type="predicted"/>
<evidence type="ECO:0000313" key="3">
    <source>
        <dbReference type="Proteomes" id="UP000190476"/>
    </source>
</evidence>
<dbReference type="STRING" id="1351755.CCH01_16360"/>
<dbReference type="EMBL" id="LT799839">
    <property type="protein sequence ID" value="SLK19313.1"/>
    <property type="molecule type" value="Genomic_DNA"/>
</dbReference>
<keyword evidence="1" id="KW-0472">Membrane</keyword>
<keyword evidence="1" id="KW-0812">Transmembrane</keyword>
<gene>
    <name evidence="2" type="ORF">CCH01_16360</name>
</gene>